<evidence type="ECO:0000313" key="1">
    <source>
        <dbReference type="EMBL" id="KAJ8003265.1"/>
    </source>
</evidence>
<dbReference type="Proteomes" id="UP001157502">
    <property type="component" value="Chromosome 13"/>
</dbReference>
<proteinExistence type="predicted"/>
<gene>
    <name evidence="1" type="ORF">DPEC_G00167630</name>
</gene>
<protein>
    <submittedName>
        <fullName evidence="1">Uncharacterized protein</fullName>
    </submittedName>
</protein>
<evidence type="ECO:0000313" key="2">
    <source>
        <dbReference type="Proteomes" id="UP001157502"/>
    </source>
</evidence>
<sequence length="107" mass="12115">MESPPDPASQPGNSASEPATPTRETPVNHPAPIRRQTCSSTNREDQRNRGEQRTLNKVLHKATKSLELAQCSRYSDQQQHRPGRTVQCSPRRAKHLVANMQFKFLQL</sequence>
<dbReference type="EMBL" id="CM055740">
    <property type="protein sequence ID" value="KAJ8003265.1"/>
    <property type="molecule type" value="Genomic_DNA"/>
</dbReference>
<keyword evidence="2" id="KW-1185">Reference proteome</keyword>
<accession>A0ACC2GIH0</accession>
<organism evidence="1 2">
    <name type="scientific">Dallia pectoralis</name>
    <name type="common">Alaska blackfish</name>
    <dbReference type="NCBI Taxonomy" id="75939"/>
    <lineage>
        <taxon>Eukaryota</taxon>
        <taxon>Metazoa</taxon>
        <taxon>Chordata</taxon>
        <taxon>Craniata</taxon>
        <taxon>Vertebrata</taxon>
        <taxon>Euteleostomi</taxon>
        <taxon>Actinopterygii</taxon>
        <taxon>Neopterygii</taxon>
        <taxon>Teleostei</taxon>
        <taxon>Protacanthopterygii</taxon>
        <taxon>Esociformes</taxon>
        <taxon>Umbridae</taxon>
        <taxon>Dallia</taxon>
    </lineage>
</organism>
<comment type="caution">
    <text evidence="1">The sequence shown here is derived from an EMBL/GenBank/DDBJ whole genome shotgun (WGS) entry which is preliminary data.</text>
</comment>
<reference evidence="1" key="1">
    <citation type="submission" date="2021-05" db="EMBL/GenBank/DDBJ databases">
        <authorList>
            <person name="Pan Q."/>
            <person name="Jouanno E."/>
            <person name="Zahm M."/>
            <person name="Klopp C."/>
            <person name="Cabau C."/>
            <person name="Louis A."/>
            <person name="Berthelot C."/>
            <person name="Parey E."/>
            <person name="Roest Crollius H."/>
            <person name="Montfort J."/>
            <person name="Robinson-Rechavi M."/>
            <person name="Bouchez O."/>
            <person name="Lampietro C."/>
            <person name="Lopez Roques C."/>
            <person name="Donnadieu C."/>
            <person name="Postlethwait J."/>
            <person name="Bobe J."/>
            <person name="Dillon D."/>
            <person name="Chandos A."/>
            <person name="von Hippel F."/>
            <person name="Guiguen Y."/>
        </authorList>
    </citation>
    <scope>NUCLEOTIDE SEQUENCE</scope>
    <source>
        <strain evidence="1">YG-Jan2019</strain>
    </source>
</reference>
<name>A0ACC2GIH0_DALPE</name>